<evidence type="ECO:0000313" key="1">
    <source>
        <dbReference type="EMBL" id="CAF2129971.1"/>
    </source>
</evidence>
<gene>
    <name evidence="1" type="ORF">DARMORV10_A03P49570.1</name>
</gene>
<reference evidence="1" key="1">
    <citation type="submission" date="2021-01" db="EMBL/GenBank/DDBJ databases">
        <authorList>
            <consortium name="Genoscope - CEA"/>
            <person name="William W."/>
        </authorList>
    </citation>
    <scope>NUCLEOTIDE SEQUENCE</scope>
</reference>
<dbReference type="AlphaFoldDB" id="A0A816VZY7"/>
<sequence length="45" mass="5001">MALKATVLAQLASVSSRFTSTWPITCLLGRVSEQVLSWRLMDFVS</sequence>
<proteinExistence type="predicted"/>
<organism evidence="1">
    <name type="scientific">Brassica napus</name>
    <name type="common">Rape</name>
    <dbReference type="NCBI Taxonomy" id="3708"/>
    <lineage>
        <taxon>Eukaryota</taxon>
        <taxon>Viridiplantae</taxon>
        <taxon>Streptophyta</taxon>
        <taxon>Embryophyta</taxon>
        <taxon>Tracheophyta</taxon>
        <taxon>Spermatophyta</taxon>
        <taxon>Magnoliopsida</taxon>
        <taxon>eudicotyledons</taxon>
        <taxon>Gunneridae</taxon>
        <taxon>Pentapetalae</taxon>
        <taxon>rosids</taxon>
        <taxon>malvids</taxon>
        <taxon>Brassicales</taxon>
        <taxon>Brassicaceae</taxon>
        <taxon>Brassiceae</taxon>
        <taxon>Brassica</taxon>
    </lineage>
</organism>
<dbReference type="Proteomes" id="UP001295469">
    <property type="component" value="Chromosome A03"/>
</dbReference>
<accession>A0A816VZY7</accession>
<dbReference type="EMBL" id="HG994357">
    <property type="protein sequence ID" value="CAF2129971.1"/>
    <property type="molecule type" value="Genomic_DNA"/>
</dbReference>
<name>A0A816VZY7_BRANA</name>
<protein>
    <submittedName>
        <fullName evidence="1">(rape) hypothetical protein</fullName>
    </submittedName>
</protein>